<proteinExistence type="predicted"/>
<sequence length="119" mass="12617">MAVVVGVRDAPVAWLCGIWQKAAMVTLQGNKSWFGLAGGGATIRKKITDQAWEFGKPSQKRRFGSQGNEEKYTRASTVPPAVAAAAAKAVAVAAKQPPPSVGAGNLPLRLAAMLFRVWR</sequence>
<dbReference type="EnsemblPlants" id="ONIVA12G11910.1">
    <property type="protein sequence ID" value="ONIVA12G11910.1"/>
    <property type="gene ID" value="ONIVA12G11910"/>
</dbReference>
<name>A0A0E0JA84_ORYNI</name>
<protein>
    <submittedName>
        <fullName evidence="1">Uncharacterized protein</fullName>
    </submittedName>
</protein>
<keyword evidence="2" id="KW-1185">Reference proteome</keyword>
<organism evidence="1">
    <name type="scientific">Oryza nivara</name>
    <name type="common">Indian wild rice</name>
    <name type="synonym">Oryza sativa f. spontanea</name>
    <dbReference type="NCBI Taxonomy" id="4536"/>
    <lineage>
        <taxon>Eukaryota</taxon>
        <taxon>Viridiplantae</taxon>
        <taxon>Streptophyta</taxon>
        <taxon>Embryophyta</taxon>
        <taxon>Tracheophyta</taxon>
        <taxon>Spermatophyta</taxon>
        <taxon>Magnoliopsida</taxon>
        <taxon>Liliopsida</taxon>
        <taxon>Poales</taxon>
        <taxon>Poaceae</taxon>
        <taxon>BOP clade</taxon>
        <taxon>Oryzoideae</taxon>
        <taxon>Oryzeae</taxon>
        <taxon>Oryzinae</taxon>
        <taxon>Oryza</taxon>
    </lineage>
</organism>
<reference evidence="1" key="1">
    <citation type="submission" date="2015-04" db="UniProtKB">
        <authorList>
            <consortium name="EnsemblPlants"/>
        </authorList>
    </citation>
    <scope>IDENTIFICATION</scope>
    <source>
        <strain evidence="1">SL10</strain>
    </source>
</reference>
<dbReference type="Proteomes" id="UP000006591">
    <property type="component" value="Chromosome 12"/>
</dbReference>
<accession>A0A0E0JA84</accession>
<evidence type="ECO:0000313" key="2">
    <source>
        <dbReference type="Proteomes" id="UP000006591"/>
    </source>
</evidence>
<dbReference type="Gramene" id="ONIVA12G11910.1">
    <property type="protein sequence ID" value="ONIVA12G11910.1"/>
    <property type="gene ID" value="ONIVA12G11910"/>
</dbReference>
<dbReference type="AlphaFoldDB" id="A0A0E0JA84"/>
<evidence type="ECO:0000313" key="1">
    <source>
        <dbReference type="EnsemblPlants" id="ONIVA12G11910.1"/>
    </source>
</evidence>
<reference evidence="1" key="2">
    <citation type="submission" date="2018-04" db="EMBL/GenBank/DDBJ databases">
        <title>OnivRS2 (Oryza nivara Reference Sequence Version 2).</title>
        <authorList>
            <person name="Zhang J."/>
            <person name="Kudrna D."/>
            <person name="Lee S."/>
            <person name="Talag J."/>
            <person name="Rajasekar S."/>
            <person name="Welchert J."/>
            <person name="Hsing Y.-I."/>
            <person name="Wing R.A."/>
        </authorList>
    </citation>
    <scope>NUCLEOTIDE SEQUENCE [LARGE SCALE GENOMIC DNA]</scope>
    <source>
        <strain evidence="1">SL10</strain>
    </source>
</reference>
<dbReference type="HOGENOM" id="CLU_137034_0_0_1"/>